<keyword evidence="3 6" id="KW-1133">Transmembrane helix</keyword>
<feature type="transmembrane region" description="Helical" evidence="6">
    <location>
        <begin position="458"/>
        <end position="477"/>
    </location>
</feature>
<proteinExistence type="predicted"/>
<protein>
    <submittedName>
        <fullName evidence="7">MFS transporter</fullName>
    </submittedName>
</protein>
<accession>A0A0B2X4L8</accession>
<keyword evidence="8" id="KW-1185">Reference proteome</keyword>
<keyword evidence="4 6" id="KW-0472">Membrane</keyword>
<dbReference type="EMBL" id="AZHE01000001">
    <property type="protein sequence ID" value="KHO01274.1"/>
    <property type="molecule type" value="Genomic_DNA"/>
</dbReference>
<comment type="subcellular location">
    <subcellularLocation>
        <location evidence="1">Membrane</location>
        <topology evidence="1">Multi-pass membrane protein</topology>
    </subcellularLocation>
</comment>
<keyword evidence="2 6" id="KW-0812">Transmembrane</keyword>
<feature type="transmembrane region" description="Helical" evidence="6">
    <location>
        <begin position="213"/>
        <end position="236"/>
    </location>
</feature>
<dbReference type="STRING" id="1081103.A0A0B2X4L8"/>
<dbReference type="Gene3D" id="1.20.1250.20">
    <property type="entry name" value="MFS general substrate transporter like domains"/>
    <property type="match status" value="1"/>
</dbReference>
<feature type="transmembrane region" description="Helical" evidence="6">
    <location>
        <begin position="396"/>
        <end position="415"/>
    </location>
</feature>
<dbReference type="RefSeq" id="XP_040682339.1">
    <property type="nucleotide sequence ID" value="XM_040819074.1"/>
</dbReference>
<dbReference type="CDD" id="cd06174">
    <property type="entry name" value="MFS"/>
    <property type="match status" value="1"/>
</dbReference>
<dbReference type="PANTHER" id="PTHR23507:SF1">
    <property type="entry name" value="FI18259P1-RELATED"/>
    <property type="match status" value="1"/>
</dbReference>
<sequence length="520" mass="57423">MTSEDERWHRQAFGGTPEREADDYFGVVPTEESPLLHTDLPPDVVPDKPFQHLVLSVCVLFLFVVEVSMFVMQPPLQQVMEDRVCGEIYPDHLVGTMSETDDRCKDNTVQKELAMLRSWEVSAEMFVPFFVQIPYGIIADKYGRRPVLFLALFGAVLQTAWILLVLGVPKHFSVWSILYGNMAYFIGGGGQMAAAMVWTLLADAIPMAERTSVFYLLHAMILILGVLVNPIAALLLKTNPWIALWLGFAILVVGVFASLLVPETLALRQKADSKRCRGGIVDGAIHANYSPRKSRVQHVVFTMKNDMGHVWRFIFASKSVMILIVAYTINFPIKLNQTFNLLQYMTKRFDLAWSTATYISTVSNVTAAVVLLVVLPAGSWVLANKCKEGPLKRDLILTRMSVVFIMAGSFLIAMAPTVWLFIAALVLTSLGTGFSTLCRALLNAVVEPHTVATLKTTVSMMETVMGLVSSPILGWLLSKGIELGGIWMGLPYLVCAVLAALTGVMMLAYRFPTGFAQASS</sequence>
<evidence type="ECO:0000256" key="1">
    <source>
        <dbReference type="ARBA" id="ARBA00004141"/>
    </source>
</evidence>
<dbReference type="Proteomes" id="UP000030816">
    <property type="component" value="Unassembled WGS sequence"/>
</dbReference>
<evidence type="ECO:0000256" key="5">
    <source>
        <dbReference type="SAM" id="MobiDB-lite"/>
    </source>
</evidence>
<evidence type="ECO:0000256" key="3">
    <source>
        <dbReference type="ARBA" id="ARBA00022989"/>
    </source>
</evidence>
<dbReference type="GO" id="GO:0022857">
    <property type="term" value="F:transmembrane transporter activity"/>
    <property type="evidence" value="ECO:0007669"/>
    <property type="project" value="InterPro"/>
</dbReference>
<dbReference type="Pfam" id="PF07690">
    <property type="entry name" value="MFS_1"/>
    <property type="match status" value="1"/>
</dbReference>
<dbReference type="OrthoDB" id="194139at2759"/>
<dbReference type="GO" id="GO:0016020">
    <property type="term" value="C:membrane"/>
    <property type="evidence" value="ECO:0007669"/>
    <property type="project" value="UniProtKB-SubCell"/>
</dbReference>
<dbReference type="InterPro" id="IPR036259">
    <property type="entry name" value="MFS_trans_sf"/>
</dbReference>
<name>A0A0B2X4L8_METAS</name>
<feature type="transmembrane region" description="Helical" evidence="6">
    <location>
        <begin position="181"/>
        <end position="201"/>
    </location>
</feature>
<comment type="caution">
    <text evidence="7">The sequence shown here is derived from an EMBL/GenBank/DDBJ whole genome shotgun (WGS) entry which is preliminary data.</text>
</comment>
<feature type="transmembrane region" description="Helical" evidence="6">
    <location>
        <begin position="310"/>
        <end position="331"/>
    </location>
</feature>
<feature type="region of interest" description="Disordered" evidence="5">
    <location>
        <begin position="1"/>
        <end position="22"/>
    </location>
</feature>
<dbReference type="PANTHER" id="PTHR23507">
    <property type="entry name" value="ZGC:174356"/>
    <property type="match status" value="1"/>
</dbReference>
<dbReference type="HOGENOM" id="CLU_013756_2_1_1"/>
<feature type="transmembrane region" description="Helical" evidence="6">
    <location>
        <begin position="489"/>
        <end position="509"/>
    </location>
</feature>
<evidence type="ECO:0000313" key="7">
    <source>
        <dbReference type="EMBL" id="KHO01274.1"/>
    </source>
</evidence>
<dbReference type="InterPro" id="IPR011701">
    <property type="entry name" value="MFS"/>
</dbReference>
<evidence type="ECO:0000256" key="4">
    <source>
        <dbReference type="ARBA" id="ARBA00023136"/>
    </source>
</evidence>
<feature type="transmembrane region" description="Helical" evidence="6">
    <location>
        <begin position="351"/>
        <end position="375"/>
    </location>
</feature>
<evidence type="ECO:0000313" key="8">
    <source>
        <dbReference type="Proteomes" id="UP000030816"/>
    </source>
</evidence>
<dbReference type="GeneID" id="63734730"/>
<dbReference type="AlphaFoldDB" id="A0A0B2X4L8"/>
<feature type="transmembrane region" description="Helical" evidence="6">
    <location>
        <begin position="50"/>
        <end position="71"/>
    </location>
</feature>
<dbReference type="SUPFAM" id="SSF103473">
    <property type="entry name" value="MFS general substrate transporter"/>
    <property type="match status" value="1"/>
</dbReference>
<feature type="transmembrane region" description="Helical" evidence="6">
    <location>
        <begin position="242"/>
        <end position="261"/>
    </location>
</feature>
<reference evidence="7 8" key="1">
    <citation type="journal article" date="2014" name="Proc. Natl. Acad. Sci. U.S.A.">
        <title>Trajectory and genomic determinants of fungal-pathogen speciation and host adaptation.</title>
        <authorList>
            <person name="Hu X."/>
            <person name="Xiao G."/>
            <person name="Zheng P."/>
            <person name="Shang Y."/>
            <person name="Su Y."/>
            <person name="Zhang X."/>
            <person name="Liu X."/>
            <person name="Zhan S."/>
            <person name="St Leger R.J."/>
            <person name="Wang C."/>
        </authorList>
    </citation>
    <scope>NUCLEOTIDE SEQUENCE [LARGE SCALE GENOMIC DNA]</scope>
    <source>
        <strain evidence="7 8">ARSEF 1941</strain>
    </source>
</reference>
<organism evidence="7 8">
    <name type="scientific">Metarhizium album (strain ARSEF 1941)</name>
    <dbReference type="NCBI Taxonomy" id="1081103"/>
    <lineage>
        <taxon>Eukaryota</taxon>
        <taxon>Fungi</taxon>
        <taxon>Dikarya</taxon>
        <taxon>Ascomycota</taxon>
        <taxon>Pezizomycotina</taxon>
        <taxon>Sordariomycetes</taxon>
        <taxon>Hypocreomycetidae</taxon>
        <taxon>Hypocreales</taxon>
        <taxon>Clavicipitaceae</taxon>
        <taxon>Metarhizium</taxon>
    </lineage>
</organism>
<evidence type="ECO:0000256" key="2">
    <source>
        <dbReference type="ARBA" id="ARBA00022692"/>
    </source>
</evidence>
<feature type="transmembrane region" description="Helical" evidence="6">
    <location>
        <begin position="147"/>
        <end position="169"/>
    </location>
</feature>
<gene>
    <name evidence="7" type="ORF">MAM_00275</name>
</gene>
<evidence type="ECO:0000256" key="6">
    <source>
        <dbReference type="SAM" id="Phobius"/>
    </source>
</evidence>